<organism evidence="2 3">
    <name type="scientific">Pleurodeles waltl</name>
    <name type="common">Iberian ribbed newt</name>
    <dbReference type="NCBI Taxonomy" id="8319"/>
    <lineage>
        <taxon>Eukaryota</taxon>
        <taxon>Metazoa</taxon>
        <taxon>Chordata</taxon>
        <taxon>Craniata</taxon>
        <taxon>Vertebrata</taxon>
        <taxon>Euteleostomi</taxon>
        <taxon>Amphibia</taxon>
        <taxon>Batrachia</taxon>
        <taxon>Caudata</taxon>
        <taxon>Salamandroidea</taxon>
        <taxon>Salamandridae</taxon>
        <taxon>Pleurodelinae</taxon>
        <taxon>Pleurodeles</taxon>
    </lineage>
</organism>
<evidence type="ECO:0000313" key="2">
    <source>
        <dbReference type="EMBL" id="KAJ1101603.1"/>
    </source>
</evidence>
<dbReference type="Proteomes" id="UP001066276">
    <property type="component" value="Chromosome 10"/>
</dbReference>
<keyword evidence="3" id="KW-1185">Reference proteome</keyword>
<dbReference type="AlphaFoldDB" id="A0AAV7MDX2"/>
<feature type="region of interest" description="Disordered" evidence="1">
    <location>
        <begin position="61"/>
        <end position="83"/>
    </location>
</feature>
<evidence type="ECO:0000313" key="3">
    <source>
        <dbReference type="Proteomes" id="UP001066276"/>
    </source>
</evidence>
<reference evidence="2" key="1">
    <citation type="journal article" date="2022" name="bioRxiv">
        <title>Sequencing and chromosome-scale assembly of the giantPleurodeles waltlgenome.</title>
        <authorList>
            <person name="Brown T."/>
            <person name="Elewa A."/>
            <person name="Iarovenko S."/>
            <person name="Subramanian E."/>
            <person name="Araus A.J."/>
            <person name="Petzold A."/>
            <person name="Susuki M."/>
            <person name="Suzuki K.-i.T."/>
            <person name="Hayashi T."/>
            <person name="Toyoda A."/>
            <person name="Oliveira C."/>
            <person name="Osipova E."/>
            <person name="Leigh N.D."/>
            <person name="Simon A."/>
            <person name="Yun M.H."/>
        </authorList>
    </citation>
    <scope>NUCLEOTIDE SEQUENCE</scope>
    <source>
        <strain evidence="2">20211129_DDA</strain>
        <tissue evidence="2">Liver</tissue>
    </source>
</reference>
<protein>
    <submittedName>
        <fullName evidence="2">Uncharacterized protein</fullName>
    </submittedName>
</protein>
<sequence length="178" mass="20016">MKDAREPDFMLISFILATRNKAHEQPAGRNTALCSRLCLSAAPPPDVTTVLATDWSWRHEAPKHRRQTSSVPPASYVNSRTTRRKGDEEACLKRLIQETLLEMGVEGKQKVLSVAVSPGSEEEGPGPEELTGKYIAKEQLPELVRHIKCNMGFPEDEAPEHVHPCIQEALHREWRDTD</sequence>
<comment type="caution">
    <text evidence="2">The sequence shown here is derived from an EMBL/GenBank/DDBJ whole genome shotgun (WGS) entry which is preliminary data.</text>
</comment>
<gene>
    <name evidence="2" type="ORF">NDU88_006669</name>
</gene>
<accession>A0AAV7MDX2</accession>
<proteinExistence type="predicted"/>
<dbReference type="EMBL" id="JANPWB010000014">
    <property type="protein sequence ID" value="KAJ1101603.1"/>
    <property type="molecule type" value="Genomic_DNA"/>
</dbReference>
<feature type="compositionally biased region" description="Polar residues" evidence="1">
    <location>
        <begin position="68"/>
        <end position="80"/>
    </location>
</feature>
<name>A0AAV7MDX2_PLEWA</name>
<evidence type="ECO:0000256" key="1">
    <source>
        <dbReference type="SAM" id="MobiDB-lite"/>
    </source>
</evidence>